<name>A0A4R6SZC2_9SPHI</name>
<dbReference type="AlphaFoldDB" id="A0A4R6SZC2"/>
<evidence type="ECO:0000313" key="2">
    <source>
        <dbReference type="EMBL" id="TDQ11806.1"/>
    </source>
</evidence>
<keyword evidence="3" id="KW-1185">Reference proteome</keyword>
<dbReference type="RefSeq" id="WP_133574848.1">
    <property type="nucleotide sequence ID" value="NZ_SNYC01000003.1"/>
</dbReference>
<evidence type="ECO:0000256" key="1">
    <source>
        <dbReference type="SAM" id="SignalP"/>
    </source>
</evidence>
<feature type="signal peptide" evidence="1">
    <location>
        <begin position="1"/>
        <end position="19"/>
    </location>
</feature>
<reference evidence="2 3" key="1">
    <citation type="submission" date="2019-03" db="EMBL/GenBank/DDBJ databases">
        <title>Genomic Encyclopedia of Archaeal and Bacterial Type Strains, Phase II (KMG-II): from individual species to whole genera.</title>
        <authorList>
            <person name="Goeker M."/>
        </authorList>
    </citation>
    <scope>NUCLEOTIDE SEQUENCE [LARGE SCALE GENOMIC DNA]</scope>
    <source>
        <strain evidence="2 3">DSM 19035</strain>
    </source>
</reference>
<proteinExistence type="predicted"/>
<keyword evidence="1" id="KW-0732">Signal</keyword>
<dbReference type="OrthoDB" id="755226at2"/>
<comment type="caution">
    <text evidence="2">The sequence shown here is derived from an EMBL/GenBank/DDBJ whole genome shotgun (WGS) entry which is preliminary data.</text>
</comment>
<accession>A0A4R6SZC2</accession>
<dbReference type="Proteomes" id="UP000295620">
    <property type="component" value="Unassembled WGS sequence"/>
</dbReference>
<organism evidence="2 3">
    <name type="scientific">Pedobacter metabolipauper</name>
    <dbReference type="NCBI Taxonomy" id="425513"/>
    <lineage>
        <taxon>Bacteria</taxon>
        <taxon>Pseudomonadati</taxon>
        <taxon>Bacteroidota</taxon>
        <taxon>Sphingobacteriia</taxon>
        <taxon>Sphingobacteriales</taxon>
        <taxon>Sphingobacteriaceae</taxon>
        <taxon>Pedobacter</taxon>
    </lineage>
</organism>
<protein>
    <recommendedName>
        <fullName evidence="4">Peptidase S74 domain-containing protein</fullName>
    </recommendedName>
</protein>
<evidence type="ECO:0008006" key="4">
    <source>
        <dbReference type="Google" id="ProtNLM"/>
    </source>
</evidence>
<evidence type="ECO:0000313" key="3">
    <source>
        <dbReference type="Proteomes" id="UP000295620"/>
    </source>
</evidence>
<dbReference type="EMBL" id="SNYC01000003">
    <property type="protein sequence ID" value="TDQ11806.1"/>
    <property type="molecule type" value="Genomic_DNA"/>
</dbReference>
<sequence length="234" mass="25750">MKLKSLLAIFLLSAQAIMAQNTLNSTGNAGVGVTSPLVPLHVNLSADSKPAGVVAPTQSVFKLSRSGTPGNSYSESAEFRVGHGGPSFWGSKLELYINSYNNQSDIPDQLAMSWLYNGNVGIGISNPADKLAVNGTIRSKEIKVEVANWPDFVFENDYKIRTLPELEYYIKAYKHLPDMPSAKEVETEGISLGEMNKKLVKQVEELSLYLIEKDKVITQLLQRMDAIEKKTAKK</sequence>
<feature type="chain" id="PRO_5020473106" description="Peptidase S74 domain-containing protein" evidence="1">
    <location>
        <begin position="20"/>
        <end position="234"/>
    </location>
</feature>
<gene>
    <name evidence="2" type="ORF">ATK78_0935</name>
</gene>